<keyword evidence="1" id="KW-0732">Signal</keyword>
<sequence length="84" mass="9011">MKKTLISTALLLVSATGFAATSGLEAQVEANVYEAFTSLDVAGEGFITLEEAQAHDELFAQFMDVDVNGDGVISLDEFNEFMTN</sequence>
<dbReference type="PROSITE" id="PS00018">
    <property type="entry name" value="EF_HAND_1"/>
    <property type="match status" value="1"/>
</dbReference>
<accession>A0AB38YDZ2</accession>
<proteinExistence type="predicted"/>
<evidence type="ECO:0000313" key="3">
    <source>
        <dbReference type="EMBL" id="WLD57575.1"/>
    </source>
</evidence>
<organism evidence="3">
    <name type="scientific">Salinispirillum sp. LH 10-3-1</name>
    <dbReference type="NCBI Taxonomy" id="2952525"/>
    <lineage>
        <taxon>Bacteria</taxon>
        <taxon>Pseudomonadati</taxon>
        <taxon>Pseudomonadota</taxon>
        <taxon>Gammaproteobacteria</taxon>
        <taxon>Oceanospirillales</taxon>
        <taxon>Saccharospirillaceae</taxon>
        <taxon>Salinispirillum</taxon>
    </lineage>
</organism>
<dbReference type="Pfam" id="PF13499">
    <property type="entry name" value="EF-hand_7"/>
    <property type="match status" value="1"/>
</dbReference>
<dbReference type="InterPro" id="IPR002048">
    <property type="entry name" value="EF_hand_dom"/>
</dbReference>
<name>A0AB38YDZ2_9GAMM</name>
<dbReference type="InterPro" id="IPR011992">
    <property type="entry name" value="EF-hand-dom_pair"/>
</dbReference>
<dbReference type="Gene3D" id="1.10.238.10">
    <property type="entry name" value="EF-hand"/>
    <property type="match status" value="1"/>
</dbReference>
<dbReference type="PROSITE" id="PS50222">
    <property type="entry name" value="EF_HAND_2"/>
    <property type="match status" value="1"/>
</dbReference>
<gene>
    <name evidence="3" type="ORF">NFC81_12760</name>
</gene>
<feature type="signal peptide" evidence="1">
    <location>
        <begin position="1"/>
        <end position="19"/>
    </location>
</feature>
<protein>
    <recommendedName>
        <fullName evidence="2">EF-hand domain-containing protein</fullName>
    </recommendedName>
</protein>
<dbReference type="EMBL" id="CP101717">
    <property type="protein sequence ID" value="WLD57575.1"/>
    <property type="molecule type" value="Genomic_DNA"/>
</dbReference>
<evidence type="ECO:0000256" key="1">
    <source>
        <dbReference type="SAM" id="SignalP"/>
    </source>
</evidence>
<reference evidence="3" key="1">
    <citation type="submission" date="2022-07" db="EMBL/GenBank/DDBJ databases">
        <title>Complete genome sequence of Salinispirillum sp. LH10-3-1 capable of multiple carbohydrate inversion isolated from a soda lake.</title>
        <authorList>
            <person name="Liu J."/>
            <person name="Zhai Y."/>
            <person name="Zhang H."/>
            <person name="Yang H."/>
            <person name="Qu J."/>
            <person name="Li J."/>
        </authorList>
    </citation>
    <scope>NUCLEOTIDE SEQUENCE</scope>
    <source>
        <strain evidence="3">LH 10-3-1</strain>
    </source>
</reference>
<feature type="domain" description="EF-hand" evidence="2">
    <location>
        <begin position="53"/>
        <end position="84"/>
    </location>
</feature>
<dbReference type="AlphaFoldDB" id="A0AB38YDZ2"/>
<evidence type="ECO:0000259" key="2">
    <source>
        <dbReference type="PROSITE" id="PS50222"/>
    </source>
</evidence>
<dbReference type="SUPFAM" id="SSF47473">
    <property type="entry name" value="EF-hand"/>
    <property type="match status" value="1"/>
</dbReference>
<dbReference type="RefSeq" id="WP_304994860.1">
    <property type="nucleotide sequence ID" value="NZ_CP101717.1"/>
</dbReference>
<dbReference type="GO" id="GO:0005509">
    <property type="term" value="F:calcium ion binding"/>
    <property type="evidence" value="ECO:0007669"/>
    <property type="project" value="InterPro"/>
</dbReference>
<feature type="chain" id="PRO_5044314721" description="EF-hand domain-containing protein" evidence="1">
    <location>
        <begin position="20"/>
        <end position="84"/>
    </location>
</feature>
<dbReference type="InterPro" id="IPR018247">
    <property type="entry name" value="EF_Hand_1_Ca_BS"/>
</dbReference>